<dbReference type="KEGG" id="yag:AABB28_02520"/>
<gene>
    <name evidence="1" type="ORF">AABB28_02520</name>
</gene>
<protein>
    <recommendedName>
        <fullName evidence="3">Lipoprotein</fullName>
    </recommendedName>
</protein>
<dbReference type="PROSITE" id="PS51257">
    <property type="entry name" value="PROKAR_LIPOPROTEIN"/>
    <property type="match status" value="1"/>
</dbReference>
<name>A0AAN0MGD7_9RHOB</name>
<dbReference type="EMBL" id="CP151762">
    <property type="protein sequence ID" value="WZU64203.1"/>
    <property type="molecule type" value="Genomic_DNA"/>
</dbReference>
<evidence type="ECO:0000313" key="2">
    <source>
        <dbReference type="Proteomes" id="UP001451782"/>
    </source>
</evidence>
<accession>A0AAN0MGD7</accession>
<organism evidence="1 2">
    <name type="scientific">Yoonia algicola</name>
    <dbReference type="NCBI Taxonomy" id="3137368"/>
    <lineage>
        <taxon>Bacteria</taxon>
        <taxon>Pseudomonadati</taxon>
        <taxon>Pseudomonadota</taxon>
        <taxon>Alphaproteobacteria</taxon>
        <taxon>Rhodobacterales</taxon>
        <taxon>Paracoccaceae</taxon>
        <taxon>Yoonia</taxon>
    </lineage>
</organism>
<evidence type="ECO:0000313" key="1">
    <source>
        <dbReference type="EMBL" id="WZU64203.1"/>
    </source>
</evidence>
<dbReference type="RefSeq" id="WP_342070570.1">
    <property type="nucleotide sequence ID" value="NZ_CP151762.1"/>
</dbReference>
<evidence type="ECO:0008006" key="3">
    <source>
        <dbReference type="Google" id="ProtNLM"/>
    </source>
</evidence>
<sequence>MSKYDLSMKRLKAIAIISTLTFGLMACEGPTSVRVVDSPAIEQTLFDGRGINVSRKSNTTVSLSSITTAEPNSTQIEVFIVARNSRSSPFILSTSSIAAQVDGVAAKIFTYEELKAAEVRSRNIALIATAIGGAANAYSASQPQTTTGTYNYGGTYGTYSGTTYNPAASTLATAAVTANTNAQINTISSNSDRTLGQLQETYLKPTTMNRGMEYGGVLRIEVPRLSAESTQDILLTINLGTDIHTFELVRGWDITQ</sequence>
<keyword evidence="2" id="KW-1185">Reference proteome</keyword>
<dbReference type="AlphaFoldDB" id="A0AAN0MGD7"/>
<proteinExistence type="predicted"/>
<dbReference type="Proteomes" id="UP001451782">
    <property type="component" value="Chromosome"/>
</dbReference>
<reference evidence="1 2" key="1">
    <citation type="submission" date="2024-04" db="EMBL/GenBank/DDBJ databases">
        <title>Phylogenomic analyses of a clade within the roseobacter group suggest taxonomic reassignments of species of the genera Aestuariivita, Citreicella, Loktanella, Nautella, Pelagibaca, Ruegeria, Thalassobius, Thiobacimonas and Tropicibacter, and the proposal o.</title>
        <authorList>
            <person name="Jeon C.O."/>
        </authorList>
    </citation>
    <scope>NUCLEOTIDE SEQUENCE [LARGE SCALE GENOMIC DNA]</scope>
    <source>
        <strain evidence="1 2">G8-12</strain>
    </source>
</reference>